<gene>
    <name evidence="1" type="ORF">METZ01_LOCUS360668</name>
</gene>
<reference evidence="1" key="1">
    <citation type="submission" date="2018-05" db="EMBL/GenBank/DDBJ databases">
        <authorList>
            <person name="Lanie J.A."/>
            <person name="Ng W.-L."/>
            <person name="Kazmierczak K.M."/>
            <person name="Andrzejewski T.M."/>
            <person name="Davidsen T.M."/>
            <person name="Wayne K.J."/>
            <person name="Tettelin H."/>
            <person name="Glass J.I."/>
            <person name="Rusch D."/>
            <person name="Podicherti R."/>
            <person name="Tsui H.-C.T."/>
            <person name="Winkler M.E."/>
        </authorList>
    </citation>
    <scope>NUCLEOTIDE SEQUENCE</scope>
</reference>
<dbReference type="EMBL" id="UINC01128212">
    <property type="protein sequence ID" value="SVD07814.1"/>
    <property type="molecule type" value="Genomic_DNA"/>
</dbReference>
<sequence length="28" mass="3456">MFVNKIVKVFELKFKDLNLVSFFNFFLK</sequence>
<evidence type="ECO:0000313" key="1">
    <source>
        <dbReference type="EMBL" id="SVD07814.1"/>
    </source>
</evidence>
<protein>
    <submittedName>
        <fullName evidence="1">Uncharacterized protein</fullName>
    </submittedName>
</protein>
<accession>A0A382SD31</accession>
<dbReference type="AlphaFoldDB" id="A0A382SD31"/>
<proteinExistence type="predicted"/>
<name>A0A382SD31_9ZZZZ</name>
<organism evidence="1">
    <name type="scientific">marine metagenome</name>
    <dbReference type="NCBI Taxonomy" id="408172"/>
    <lineage>
        <taxon>unclassified sequences</taxon>
        <taxon>metagenomes</taxon>
        <taxon>ecological metagenomes</taxon>
    </lineage>
</organism>